<dbReference type="EMBL" id="JBBPBN010000053">
    <property type="protein sequence ID" value="KAK8990745.1"/>
    <property type="molecule type" value="Genomic_DNA"/>
</dbReference>
<organism evidence="1 2">
    <name type="scientific">Hibiscus sabdariffa</name>
    <name type="common">roselle</name>
    <dbReference type="NCBI Taxonomy" id="183260"/>
    <lineage>
        <taxon>Eukaryota</taxon>
        <taxon>Viridiplantae</taxon>
        <taxon>Streptophyta</taxon>
        <taxon>Embryophyta</taxon>
        <taxon>Tracheophyta</taxon>
        <taxon>Spermatophyta</taxon>
        <taxon>Magnoliopsida</taxon>
        <taxon>eudicotyledons</taxon>
        <taxon>Gunneridae</taxon>
        <taxon>Pentapetalae</taxon>
        <taxon>rosids</taxon>
        <taxon>malvids</taxon>
        <taxon>Malvales</taxon>
        <taxon>Malvaceae</taxon>
        <taxon>Malvoideae</taxon>
        <taxon>Hibiscus</taxon>
    </lineage>
</organism>
<dbReference type="Pfam" id="PF07712">
    <property type="entry name" value="SURNod19"/>
    <property type="match status" value="1"/>
</dbReference>
<dbReference type="PANTHER" id="PTHR33390">
    <property type="entry name" value="STRESS UP-REGULATED NOD 19 PROTEIN"/>
    <property type="match status" value="1"/>
</dbReference>
<reference evidence="1 2" key="1">
    <citation type="journal article" date="2024" name="G3 (Bethesda)">
        <title>Genome assembly of Hibiscus sabdariffa L. provides insights into metabolisms of medicinal natural products.</title>
        <authorList>
            <person name="Kim T."/>
        </authorList>
    </citation>
    <scope>NUCLEOTIDE SEQUENCE [LARGE SCALE GENOMIC DNA]</scope>
    <source>
        <strain evidence="1">TK-2024</strain>
        <tissue evidence="1">Old leaves</tissue>
    </source>
</reference>
<dbReference type="PANTHER" id="PTHR33390:SF1">
    <property type="entry name" value="STRESS UP-REGULATED NOD 19 PROTEIN"/>
    <property type="match status" value="1"/>
</dbReference>
<evidence type="ECO:0000313" key="1">
    <source>
        <dbReference type="EMBL" id="KAK8990745.1"/>
    </source>
</evidence>
<dbReference type="InterPro" id="IPR011692">
    <property type="entry name" value="Stress_up-reg_Nod19"/>
</dbReference>
<accession>A0ABR2PQQ8</accession>
<protein>
    <recommendedName>
        <fullName evidence="3">MtN19-like protein</fullName>
    </recommendedName>
</protein>
<evidence type="ECO:0000313" key="2">
    <source>
        <dbReference type="Proteomes" id="UP001396334"/>
    </source>
</evidence>
<dbReference type="Proteomes" id="UP001396334">
    <property type="component" value="Unassembled WGS sequence"/>
</dbReference>
<comment type="caution">
    <text evidence="1">The sequence shown here is derived from an EMBL/GenBank/DDBJ whole genome shotgun (WGS) entry which is preliminary data.</text>
</comment>
<evidence type="ECO:0008006" key="3">
    <source>
        <dbReference type="Google" id="ProtNLM"/>
    </source>
</evidence>
<keyword evidence="2" id="KW-1185">Reference proteome</keyword>
<gene>
    <name evidence="1" type="ORF">V6N11_028708</name>
</gene>
<name>A0ABR2PQQ8_9ROSI</name>
<proteinExistence type="predicted"/>
<sequence length="424" mass="47114">MVMHQLERLKPNLLRTSRKMKSSNLGWFSVVAILLTSILTFSQASQRVRTGVFLSPKIELEPGLSSNKLYFDVDFPRGHIALKSFDAEVVDEAGNPVPLYETYLHHWLVERYFVRKGLGTRRDISRLNSSDYVSGRNGGICNDGVLDQFFGLGSETRKTATHIPDPYGIEIGNPAEIPSGFEETWAINVHAIDTRGVEDRMGCAECRCDLFNVTTDESGSPLSPNYKGGLFCCYDGARCRRKAGSNDIKRTLYLRYTVRWVDMDSSIVPVKVYIFDVVDLWRRSRNSTGINAEHNCRVEYNIERCRSTGSTGNGCIDKKTISLDMPFSGYVIYGVAHLHTGGSGSALYRKNGRPLCSSVPEYGKGKEAGNEAGYVVGMSTCYPKPGSVKISKGETLILESNYSSIQQHTGVMGLFYLLVAEKLP</sequence>